<dbReference type="RefSeq" id="WP_184986986.1">
    <property type="nucleotide sequence ID" value="NZ_BAAALO010000021.1"/>
</dbReference>
<comment type="similarity">
    <text evidence="2">Belongs to the terpene cyclase/mutase family.</text>
</comment>
<dbReference type="EMBL" id="JACHIU010000001">
    <property type="protein sequence ID" value="MBB6476747.1"/>
    <property type="molecule type" value="Genomic_DNA"/>
</dbReference>
<keyword evidence="3" id="KW-0677">Repeat</keyword>
<gene>
    <name evidence="6" type="ORF">BJ992_006178</name>
</gene>
<evidence type="ECO:0000256" key="2">
    <source>
        <dbReference type="ARBA" id="ARBA00009755"/>
    </source>
</evidence>
<evidence type="ECO:0000313" key="6">
    <source>
        <dbReference type="EMBL" id="MBB6476747.1"/>
    </source>
</evidence>
<dbReference type="GO" id="GO:0005811">
    <property type="term" value="C:lipid droplet"/>
    <property type="evidence" value="ECO:0007669"/>
    <property type="project" value="InterPro"/>
</dbReference>
<protein>
    <submittedName>
        <fullName evidence="6">Squalene-hopene/tetraprenyl-beta-curcumene cyclase</fullName>
        <ecNumber evidence="6">4.2.1.129</ecNumber>
        <ecNumber evidence="6">5.4.99.17</ecNumber>
    </submittedName>
</protein>
<dbReference type="InterPro" id="IPR008930">
    <property type="entry name" value="Terpenoid_cyclase/PrenylTrfase"/>
</dbReference>
<dbReference type="UniPathway" id="UPA00337"/>
<organism evidence="6 7">
    <name type="scientific">Sphaerisporangium rubeum</name>
    <dbReference type="NCBI Taxonomy" id="321317"/>
    <lineage>
        <taxon>Bacteria</taxon>
        <taxon>Bacillati</taxon>
        <taxon>Actinomycetota</taxon>
        <taxon>Actinomycetes</taxon>
        <taxon>Streptosporangiales</taxon>
        <taxon>Streptosporangiaceae</taxon>
        <taxon>Sphaerisporangium</taxon>
    </lineage>
</organism>
<dbReference type="EC" id="4.2.1.129" evidence="6"/>
<dbReference type="AlphaFoldDB" id="A0A7X0M9R3"/>
<proteinExistence type="inferred from homology"/>
<dbReference type="GO" id="GO:0016829">
    <property type="term" value="F:lyase activity"/>
    <property type="evidence" value="ECO:0007669"/>
    <property type="project" value="UniProtKB-KW"/>
</dbReference>
<dbReference type="GO" id="GO:0016104">
    <property type="term" value="P:triterpenoid biosynthetic process"/>
    <property type="evidence" value="ECO:0007669"/>
    <property type="project" value="InterPro"/>
</dbReference>
<evidence type="ECO:0000313" key="7">
    <source>
        <dbReference type="Proteomes" id="UP000555564"/>
    </source>
</evidence>
<keyword evidence="6" id="KW-0413">Isomerase</keyword>
<dbReference type="InterPro" id="IPR032696">
    <property type="entry name" value="SQ_cyclase_C"/>
</dbReference>
<feature type="domain" description="Squalene cyclase N-terminal" evidence="5">
    <location>
        <begin position="11"/>
        <end position="164"/>
    </location>
</feature>
<dbReference type="GO" id="GO:0051007">
    <property type="term" value="F:squalene-hopene cyclase activity"/>
    <property type="evidence" value="ECO:0007669"/>
    <property type="project" value="UniProtKB-EC"/>
</dbReference>
<evidence type="ECO:0000259" key="4">
    <source>
        <dbReference type="Pfam" id="PF13243"/>
    </source>
</evidence>
<dbReference type="InterPro" id="IPR032697">
    <property type="entry name" value="SQ_cyclase_N"/>
</dbReference>
<evidence type="ECO:0000259" key="5">
    <source>
        <dbReference type="Pfam" id="PF13249"/>
    </source>
</evidence>
<dbReference type="Pfam" id="PF13243">
    <property type="entry name" value="SQHop_cyclase_C"/>
    <property type="match status" value="1"/>
</dbReference>
<dbReference type="PANTHER" id="PTHR11764:SF20">
    <property type="entry name" value="LANOSTEROL SYNTHASE"/>
    <property type="match status" value="1"/>
</dbReference>
<dbReference type="SUPFAM" id="SSF48239">
    <property type="entry name" value="Terpenoid cyclases/Protein prenyltransferases"/>
    <property type="match status" value="2"/>
</dbReference>
<sequence length="561" mass="59161">MTTTLSVGAGIAKAAEGLFARQRPDGSWEGFLPSSAVSTGSVIIALRVADPDASRELVAAGASWLRSHQLADGGWGDTPEAPASLNATAIAVAALRLTDAAASEEAVAAGLARIEGFGGWDAVADRRRCTLKAVCEQYLALAGLYPAERVGRMPFELALASSWLRRKLSFTVPGLMSWGVMQSRTQRFGPLRRAVNRLAEPRALDYLADLHDHEGPDGAVEESALMASVVCLGLASAGAAPGIVADYLRYLRGTVRPDGAWPVDRDIEFSVSMYLTHGLVDAGFGDDPRLRRTGEWIRASQRSRPFAPTGCPAGGWGWSLPSGWPDTDDTSCAVASLAALGAGADDSSLRRGTAWLLTMQNSDGSWGCFARNAKVSMDAPCSVMTSHAVLALHAAAGPPPAHGLGDDFAAPLARAVRWFGKAQRADGSYPCIWFRDSTAGTARVLDALGRLGLGGTPTATRALTWLLGHQRSDGGWGDGGSQPSSAEETAWAVLGLVSAGHADHPATGAGVRWLLDHQRADGLWDATRLGVYFLGLTYWCDHIADGYALQALGRYRAATKE</sequence>
<reference evidence="6 7" key="1">
    <citation type="submission" date="2020-08" db="EMBL/GenBank/DDBJ databases">
        <title>Sequencing the genomes of 1000 actinobacteria strains.</title>
        <authorList>
            <person name="Klenk H.-P."/>
        </authorList>
    </citation>
    <scope>NUCLEOTIDE SEQUENCE [LARGE SCALE GENOMIC DNA]</scope>
    <source>
        <strain evidence="6 7">DSM 44936</strain>
    </source>
</reference>
<feature type="domain" description="Squalene cyclase C-terminal" evidence="4">
    <location>
        <begin position="277"/>
        <end position="556"/>
    </location>
</feature>
<evidence type="ECO:0000256" key="1">
    <source>
        <dbReference type="ARBA" id="ARBA00004999"/>
    </source>
</evidence>
<dbReference type="Pfam" id="PF13249">
    <property type="entry name" value="SQHop_cyclase_N"/>
    <property type="match status" value="1"/>
</dbReference>
<dbReference type="Gene3D" id="1.50.10.20">
    <property type="match status" value="2"/>
</dbReference>
<name>A0A7X0M9R3_9ACTN</name>
<keyword evidence="6" id="KW-0456">Lyase</keyword>
<dbReference type="InterPro" id="IPR018333">
    <property type="entry name" value="Squalene_cyclase"/>
</dbReference>
<dbReference type="PANTHER" id="PTHR11764">
    <property type="entry name" value="TERPENE CYCLASE/MUTASE FAMILY MEMBER"/>
    <property type="match status" value="1"/>
</dbReference>
<evidence type="ECO:0000256" key="3">
    <source>
        <dbReference type="ARBA" id="ARBA00022737"/>
    </source>
</evidence>
<keyword evidence="7" id="KW-1185">Reference proteome</keyword>
<dbReference type="EC" id="5.4.99.17" evidence="6"/>
<accession>A0A7X0M9R3</accession>
<comment type="pathway">
    <text evidence="1">Secondary metabolite biosynthesis; hopanoid biosynthesis.</text>
</comment>
<comment type="caution">
    <text evidence="6">The sequence shown here is derived from an EMBL/GenBank/DDBJ whole genome shotgun (WGS) entry which is preliminary data.</text>
</comment>
<dbReference type="Proteomes" id="UP000555564">
    <property type="component" value="Unassembled WGS sequence"/>
</dbReference>